<feature type="compositionally biased region" description="Basic and acidic residues" evidence="1">
    <location>
        <begin position="11"/>
        <end position="28"/>
    </location>
</feature>
<dbReference type="Proteomes" id="UP000820818">
    <property type="component" value="Linkage Group LG9"/>
</dbReference>
<organism evidence="2 3">
    <name type="scientific">Daphnia sinensis</name>
    <dbReference type="NCBI Taxonomy" id="1820382"/>
    <lineage>
        <taxon>Eukaryota</taxon>
        <taxon>Metazoa</taxon>
        <taxon>Ecdysozoa</taxon>
        <taxon>Arthropoda</taxon>
        <taxon>Crustacea</taxon>
        <taxon>Branchiopoda</taxon>
        <taxon>Diplostraca</taxon>
        <taxon>Cladocera</taxon>
        <taxon>Anomopoda</taxon>
        <taxon>Daphniidae</taxon>
        <taxon>Daphnia</taxon>
        <taxon>Daphnia similis group</taxon>
    </lineage>
</organism>
<keyword evidence="3" id="KW-1185">Reference proteome</keyword>
<feature type="compositionally biased region" description="Polar residues" evidence="1">
    <location>
        <begin position="1"/>
        <end position="10"/>
    </location>
</feature>
<feature type="region of interest" description="Disordered" evidence="1">
    <location>
        <begin position="73"/>
        <end position="130"/>
    </location>
</feature>
<sequence>MQQGDETLQDQADHREVEPRGRGKDDHVTINVPPNVPIQVAPVVPPLIYVGNFKERDPPIFRGLPHEDVMEQQAKEKTPKVVRWSDQQTRAVTQKKKKRCERDASTFDKQVGGHVLPSRQRLKSPTRLDF</sequence>
<dbReference type="AlphaFoldDB" id="A0AAD5KHU1"/>
<comment type="caution">
    <text evidence="2">The sequence shown here is derived from an EMBL/GenBank/DDBJ whole genome shotgun (WGS) entry which is preliminary data.</text>
</comment>
<evidence type="ECO:0000313" key="2">
    <source>
        <dbReference type="EMBL" id="KAI9552589.1"/>
    </source>
</evidence>
<proteinExistence type="predicted"/>
<dbReference type="EMBL" id="WJBH02000009">
    <property type="protein sequence ID" value="KAI9552589.1"/>
    <property type="molecule type" value="Genomic_DNA"/>
</dbReference>
<reference evidence="2 3" key="1">
    <citation type="submission" date="2022-05" db="EMBL/GenBank/DDBJ databases">
        <title>A multi-omics perspective on studying reproductive biology in Daphnia sinensis.</title>
        <authorList>
            <person name="Jia J."/>
        </authorList>
    </citation>
    <scope>NUCLEOTIDE SEQUENCE [LARGE SCALE GENOMIC DNA]</scope>
    <source>
        <strain evidence="2 3">WSL</strain>
    </source>
</reference>
<name>A0AAD5KHU1_9CRUS</name>
<feature type="region of interest" description="Disordered" evidence="1">
    <location>
        <begin position="1"/>
        <end position="33"/>
    </location>
</feature>
<gene>
    <name evidence="2" type="ORF">GHT06_020453</name>
</gene>
<protein>
    <submittedName>
        <fullName evidence="2">Uncharacterized protein</fullName>
    </submittedName>
</protein>
<evidence type="ECO:0000256" key="1">
    <source>
        <dbReference type="SAM" id="MobiDB-lite"/>
    </source>
</evidence>
<accession>A0AAD5KHU1</accession>
<evidence type="ECO:0000313" key="3">
    <source>
        <dbReference type="Proteomes" id="UP000820818"/>
    </source>
</evidence>